<protein>
    <submittedName>
        <fullName evidence="1">Uncharacterized protein</fullName>
    </submittedName>
</protein>
<gene>
    <name evidence="1" type="ORF">GGD40_003668</name>
</gene>
<accession>A0A7Y9WNJ7</accession>
<comment type="caution">
    <text evidence="1">The sequence shown here is derived from an EMBL/GenBank/DDBJ whole genome shotgun (WGS) entry which is preliminary data.</text>
</comment>
<name>A0A7Y9WNJ7_9BURK</name>
<sequence>MADTGWDIAMRRIDAKYDLPQFVASSLVRKMAANDFRLPAEDRAKYQMLPDEVVSRIEKIVREAYLDAGEDVGGAALREHLWQQARLARRAMIATGDLITPADFRRQIGVSETQLAALIADGSVFIVEVDGDSYIPALLAHTAHNRERLQTICRIIVPAPPMSRLDFLTSQQGSLSERRPFEMLDDARDFSLLRRTAAAWAAEWSRTSVKIYEGVHETEPGDVPPIYTASAEIDPRRPLWERASEALHLHGYQWPLGPYPDVRSFTLFVERRTAGDAMPTPDACVQIVVHGEDIGIRIVAAPGTTLMSSTTRAGNHKSLIDIAKRVIAHLIHAKRT</sequence>
<organism evidence="1 2">
    <name type="scientific">Paraburkholderia bryophila</name>
    <dbReference type="NCBI Taxonomy" id="420952"/>
    <lineage>
        <taxon>Bacteria</taxon>
        <taxon>Pseudomonadati</taxon>
        <taxon>Pseudomonadota</taxon>
        <taxon>Betaproteobacteria</taxon>
        <taxon>Burkholderiales</taxon>
        <taxon>Burkholderiaceae</taxon>
        <taxon>Paraburkholderia</taxon>
    </lineage>
</organism>
<evidence type="ECO:0000313" key="2">
    <source>
        <dbReference type="Proteomes" id="UP000540929"/>
    </source>
</evidence>
<dbReference type="AlphaFoldDB" id="A0A7Y9WNJ7"/>
<dbReference type="Proteomes" id="UP000540929">
    <property type="component" value="Unassembled WGS sequence"/>
</dbReference>
<dbReference type="EMBL" id="JACCAS010000001">
    <property type="protein sequence ID" value="NYH24189.1"/>
    <property type="molecule type" value="Genomic_DNA"/>
</dbReference>
<evidence type="ECO:0000313" key="1">
    <source>
        <dbReference type="EMBL" id="NYH24189.1"/>
    </source>
</evidence>
<dbReference type="RefSeq" id="WP_179744465.1">
    <property type="nucleotide sequence ID" value="NZ_JACCAS010000001.1"/>
</dbReference>
<proteinExistence type="predicted"/>
<keyword evidence="2" id="KW-1185">Reference proteome</keyword>
<reference evidence="1 2" key="1">
    <citation type="submission" date="2020-07" db="EMBL/GenBank/DDBJ databases">
        <title>Exploring microbial biodiversity for novel pathways involved in the catabolism of aromatic compounds derived from lignin.</title>
        <authorList>
            <person name="Elkins J."/>
        </authorList>
    </citation>
    <scope>NUCLEOTIDE SEQUENCE [LARGE SCALE GENOMIC DNA]</scope>
    <source>
        <strain evidence="1 2">H2C3C</strain>
    </source>
</reference>